<dbReference type="RefSeq" id="WP_078276094.1">
    <property type="nucleotide sequence ID" value="NZ_CAACXO010000018.1"/>
</dbReference>
<gene>
    <name evidence="11" type="primary">ftsQ</name>
    <name evidence="11" type="ORF">NCTC10293_01519</name>
</gene>
<dbReference type="AlphaFoldDB" id="A0A378R8Z2"/>
<keyword evidence="6 9" id="KW-1133">Transmembrane helix</keyword>
<dbReference type="GO" id="GO:0016020">
    <property type="term" value="C:membrane"/>
    <property type="evidence" value="ECO:0007669"/>
    <property type="project" value="UniProtKB-SubCell"/>
</dbReference>
<dbReference type="Gene3D" id="3.10.20.310">
    <property type="entry name" value="membrane protein fhac"/>
    <property type="match status" value="1"/>
</dbReference>
<reference evidence="11 12" key="1">
    <citation type="submission" date="2018-06" db="EMBL/GenBank/DDBJ databases">
        <authorList>
            <consortium name="Pathogen Informatics"/>
            <person name="Doyle S."/>
        </authorList>
    </citation>
    <scope>NUCLEOTIDE SEQUENCE [LARGE SCALE GENOMIC DNA]</scope>
    <source>
        <strain evidence="11 12">NCTC10293</strain>
    </source>
</reference>
<feature type="domain" description="POTRA" evidence="10">
    <location>
        <begin position="42"/>
        <end position="112"/>
    </location>
</feature>
<evidence type="ECO:0000313" key="12">
    <source>
        <dbReference type="Proteomes" id="UP000255279"/>
    </source>
</evidence>
<dbReference type="Proteomes" id="UP000255279">
    <property type="component" value="Unassembled WGS sequence"/>
</dbReference>
<evidence type="ECO:0000256" key="4">
    <source>
        <dbReference type="ARBA" id="ARBA00022618"/>
    </source>
</evidence>
<evidence type="ECO:0000256" key="2">
    <source>
        <dbReference type="ARBA" id="ARBA00022475"/>
    </source>
</evidence>
<dbReference type="Pfam" id="PF03799">
    <property type="entry name" value="FtsQ_DivIB_C"/>
    <property type="match status" value="1"/>
</dbReference>
<dbReference type="EMBL" id="UGQE01000004">
    <property type="protein sequence ID" value="STZ13940.1"/>
    <property type="molecule type" value="Genomic_DNA"/>
</dbReference>
<keyword evidence="4 11" id="KW-0132">Cell division</keyword>
<name>A0A378R8Z2_9GAMM</name>
<dbReference type="PANTHER" id="PTHR35851:SF1">
    <property type="entry name" value="CELL DIVISION PROTEIN FTSQ"/>
    <property type="match status" value="1"/>
</dbReference>
<dbReference type="InterPro" id="IPR013685">
    <property type="entry name" value="POTRA_FtsQ_type"/>
</dbReference>
<keyword evidence="7 9" id="KW-0472">Membrane</keyword>
<evidence type="ECO:0000256" key="7">
    <source>
        <dbReference type="ARBA" id="ARBA00023136"/>
    </source>
</evidence>
<dbReference type="PROSITE" id="PS51779">
    <property type="entry name" value="POTRA"/>
    <property type="match status" value="1"/>
</dbReference>
<keyword evidence="8" id="KW-0131">Cell cycle</keyword>
<evidence type="ECO:0000256" key="3">
    <source>
        <dbReference type="ARBA" id="ARBA00022519"/>
    </source>
</evidence>
<keyword evidence="5 9" id="KW-0812">Transmembrane</keyword>
<evidence type="ECO:0000259" key="10">
    <source>
        <dbReference type="PROSITE" id="PS51779"/>
    </source>
</evidence>
<evidence type="ECO:0000256" key="6">
    <source>
        <dbReference type="ARBA" id="ARBA00022989"/>
    </source>
</evidence>
<dbReference type="InterPro" id="IPR034746">
    <property type="entry name" value="POTRA"/>
</dbReference>
<proteinExistence type="predicted"/>
<dbReference type="Gene3D" id="3.40.50.11690">
    <property type="entry name" value="Cell division protein FtsQ/DivIB"/>
    <property type="match status" value="1"/>
</dbReference>
<dbReference type="InterPro" id="IPR005548">
    <property type="entry name" value="Cell_div_FtsQ/DivIB_C"/>
</dbReference>
<evidence type="ECO:0000313" key="11">
    <source>
        <dbReference type="EMBL" id="STZ13940.1"/>
    </source>
</evidence>
<accession>A0A378R8Z2</accession>
<evidence type="ECO:0000256" key="9">
    <source>
        <dbReference type="SAM" id="Phobius"/>
    </source>
</evidence>
<evidence type="ECO:0000256" key="1">
    <source>
        <dbReference type="ARBA" id="ARBA00004370"/>
    </source>
</evidence>
<feature type="transmembrane region" description="Helical" evidence="9">
    <location>
        <begin position="21"/>
        <end position="39"/>
    </location>
</feature>
<dbReference type="GO" id="GO:0090529">
    <property type="term" value="P:cell septum assembly"/>
    <property type="evidence" value="ECO:0007669"/>
    <property type="project" value="InterPro"/>
</dbReference>
<evidence type="ECO:0000256" key="8">
    <source>
        <dbReference type="ARBA" id="ARBA00023306"/>
    </source>
</evidence>
<dbReference type="InterPro" id="IPR026579">
    <property type="entry name" value="FtsQ"/>
</dbReference>
<comment type="subcellular location">
    <subcellularLocation>
        <location evidence="1">Membrane</location>
    </subcellularLocation>
</comment>
<evidence type="ECO:0000256" key="5">
    <source>
        <dbReference type="ARBA" id="ARBA00022692"/>
    </source>
</evidence>
<dbReference type="Pfam" id="PF08478">
    <property type="entry name" value="POTRA_1"/>
    <property type="match status" value="1"/>
</dbReference>
<dbReference type="InterPro" id="IPR045335">
    <property type="entry name" value="FtsQ_C_sf"/>
</dbReference>
<organism evidence="11 12">
    <name type="scientific">Moraxella caviae</name>
    <dbReference type="NCBI Taxonomy" id="34060"/>
    <lineage>
        <taxon>Bacteria</taxon>
        <taxon>Pseudomonadati</taxon>
        <taxon>Pseudomonadota</taxon>
        <taxon>Gammaproteobacteria</taxon>
        <taxon>Moraxellales</taxon>
        <taxon>Moraxellaceae</taxon>
        <taxon>Moraxella</taxon>
    </lineage>
</organism>
<dbReference type="PANTHER" id="PTHR35851">
    <property type="entry name" value="CELL DIVISION PROTEIN FTSQ"/>
    <property type="match status" value="1"/>
</dbReference>
<keyword evidence="3" id="KW-0997">Cell inner membrane</keyword>
<dbReference type="OrthoDB" id="9790370at2"/>
<keyword evidence="2" id="KW-1003">Cell membrane</keyword>
<sequence length="245" mass="27212">MIAQAPTQKNSRLNFKPWQSALIMVLLLFVFGFAAVRLVSNAPAKPIEIHTSNLNAAQLQSLKQATQAMGDVQFFSVDLANIHQAVSKLSWVESASVVRDWQKGVLVSVVPRQAVANFGSEHMIDAAGTIFVPADEHELMNHKLVNLYGDAEMADAIMRQMQRVNEWFAPLGLTAKDVILTPRQTWVIRFNNGLRVIVDHENTEQKLHTLAALLGGNLKNDLPKMQSVDLRYKNGFAVAWKSGSK</sequence>
<protein>
    <submittedName>
        <fullName evidence="11">Cell division protein FtsQ</fullName>
    </submittedName>
</protein>